<organism evidence="2 3">
    <name type="scientific">Tritrichomonas foetus</name>
    <dbReference type="NCBI Taxonomy" id="1144522"/>
    <lineage>
        <taxon>Eukaryota</taxon>
        <taxon>Metamonada</taxon>
        <taxon>Parabasalia</taxon>
        <taxon>Tritrichomonadida</taxon>
        <taxon>Tritrichomonadidae</taxon>
        <taxon>Tritrichomonas</taxon>
    </lineage>
</organism>
<dbReference type="Proteomes" id="UP000179807">
    <property type="component" value="Unassembled WGS sequence"/>
</dbReference>
<dbReference type="EMBL" id="MLAK01001395">
    <property type="protein sequence ID" value="OHS93495.1"/>
    <property type="molecule type" value="Genomic_DNA"/>
</dbReference>
<keyword evidence="1" id="KW-0175">Coiled coil</keyword>
<evidence type="ECO:0000256" key="1">
    <source>
        <dbReference type="SAM" id="Coils"/>
    </source>
</evidence>
<feature type="coiled-coil region" evidence="1">
    <location>
        <begin position="1151"/>
        <end position="1178"/>
    </location>
</feature>
<dbReference type="VEuPathDB" id="TrichDB:TRFO_40212"/>
<evidence type="ECO:0000313" key="3">
    <source>
        <dbReference type="Proteomes" id="UP000179807"/>
    </source>
</evidence>
<gene>
    <name evidence="2" type="ORF">TRFO_40212</name>
</gene>
<accession>A0A1J4J5R6</accession>
<keyword evidence="3" id="KW-1185">Reference proteome</keyword>
<proteinExistence type="predicted"/>
<evidence type="ECO:0000313" key="2">
    <source>
        <dbReference type="EMBL" id="OHS93495.1"/>
    </source>
</evidence>
<dbReference type="PROSITE" id="PS50096">
    <property type="entry name" value="IQ"/>
    <property type="match status" value="1"/>
</dbReference>
<reference evidence="2" key="1">
    <citation type="submission" date="2016-10" db="EMBL/GenBank/DDBJ databases">
        <authorList>
            <person name="Benchimol M."/>
            <person name="Almeida L.G."/>
            <person name="Vasconcelos A.T."/>
            <person name="Perreira-Neves A."/>
            <person name="Rosa I.A."/>
            <person name="Tasca T."/>
            <person name="Bogo M.R."/>
            <person name="de Souza W."/>
        </authorList>
    </citation>
    <scope>NUCLEOTIDE SEQUENCE [LARGE SCALE GENOMIC DNA]</scope>
    <source>
        <strain evidence="2">K</strain>
    </source>
</reference>
<sequence length="3046" mass="361100">MSSSSLLLIDDLNSDHQNGDGQSIAPINLTRRVSRLYRLYDRIIFRKRWAKLAKKLIVKFEIRVTNKLHKLNCGYATLISNRKKMIFERWKRRFYFIKLSRKLVHNYRIFEITESLNDLKSEYSEHYRQIWGNWSKILLKENKKIQIIQTLHNKNLLAKYFNIWEDNFEFYYYELRELQNKWRSLAYGILARETISNARQIKWQFICDKLRVKKMKDYYTKERFRKIWIHLTKRIYAKDKSEKFLLGRRTIELNKKWLFMVKGMRNIEFSKAFERSKLPSLFKKYICLRKTHKLNHLSEKLIATKKLFHDQMITKKYFSVWFKRFNLIINSKLIANITQNFAIDTYMQSIANSSARTIQKLCRFYLMKKTFRQNLRMCKFFEIWHFKTFIFPELYPKIRVPKLTMNIQFHINFDFPFVYYAPRFDFIRNVFDYKQILKLDRANKISKKAINQINVSTDVLGVEQIITSLGIYDFIRPQYHPDYSKRKISFHPDFDFKKPLIYISKKACPIPVSKRTSPKKDIPKKKVKTTVIKKFRFRLLLKYQNLDVFSNFHYQNSHFSRINQNLVYDNLLSFESPKLNVESIINYNLISMPSQRLLFRYYYKMHLEKLNFSEYQQYIFDKFSLNFNFGYQKRVERRSMLCSRRIRPRLFFKDINVNRKTFQFLLNFSSTLNPIFNNLPVKFTNLTIPTEIVSSLKRRKNAHIPEKIDYGIKRKNTQINNTAKILLNHNFQFKYSFVNFSTFSNYKKHFVAERNINIIPQFDFNKPLLFLSKSKPRCCQKLTKIVHNVDDDLYIPYLDNWKYIIQYISNSSLSFSMVATFSKSIFIDALIPNKEINQPSKIKTYHQVTPTIKNQPINFYLYEMDLKIHQFDVCVNSFKISNLVRIYQSPKPRIFLPSNIMTNINLHVPFFERKKLNYIRNTNPVYKIPQIQMNLTFDFFQNIIYKSCTYIQNHVYYSTFMNKKDLHIFFNANPIEIYNYSPEICIKGFMNYQMSVEKSHEKVVNFNLLHDIINFNFNQIDLNLQVEYLKNLSPINKINKCGNVKFTKYRSPTLHLEIPIMRSLKSRTFQLNTYYYEKSDIIQNKELINNFIYDISINMNKNIFFGHQPDCFLNNYQKDASEIKLELKYDIDFEFNNLINNFLLILKLDSLNDSREIITSTEKNINNVKNRNSNISETTMFHLISHKNNLIPFLPDINTNILQNYSCIKVIPKVESTFLSNISINFFSYLQSTVEIYRNHVIPFKRYFYLNLKNDDDVVNYDVLNDIQMIDVNYQFLDQLPNILFLKSFYKPPQNHNIDELITFQYVSDVSLINSISSFQSIVNQKLLKMQAYVQKNLSGTDSDYDARFIENKEAGLNNFPTTSLIKPIQGMLMNKFYHRVSLFENIELNGFILQKEINNSMSNQMNLFHLFNEILSLKVNNFDLLEIGNFTMKLNFLVNNFDGIKHKTQIKTDDIHIFIPPLNFNDIVGSLNINQLSRYYKSCILDFENHEKFEFSLEKINIQSLNIAPLKYLKMKDISNFAISLLFDNIDLFAKFREYATIDFDFPLLSTLLFDSTDESETCISKLLDDSLACMLRNIAVDIDLIPNYFQENQSTIHKTICSVDEIINKSLTKSLIDGLKFESIFSNAIINYYSPFVDYDVHIYIDIVELETIIKSLLHYSQIFLSEKRNIVIHNHFSCFEEIIKIDEKLTNPESYIQCMQNYKAAYFPFNHTFNMDKSFSFPSINEAAMTLSEILINMLYQINNMEFQNYFVSEKKIVLQKSLQLFENDFINILQGRFIGTLYSTIDLYSSQSSTIDFPQFQPKEREQTNINQFPLSIPYRFPQKRYSNFIEDTLHSLFRTTLQNSQELSLFVTSYYISTDEDDEEKVINIVDNERDFLLENAEGIFQESLQTSFSYPGLPSLQLFDFYCSSNEISEEILFAVIDSLSSQLSVSLENSLMASYNANIGDIFNYLFNDNVNVLNGVSECMPIIESTISNALLNALFYTKRPSVEPIFEIRQIWSTQSVNSDYMLDNLNFSVSFSLDNLYKNDSYKWLDNYQMSFVMEFSHNQNQLFDLTFEYNRLFEPQLSTLMIFQISSHFFSENNFQVSKYMSQNVCESFENNIIPNNILKYLVNYISKQFCEFDLLDNLYQQKLIEKPYLTIQLRKTLSTLFRLKTVLLPVYIPQNIHSKLLLFDQKCNYLSYIQSGVLYKIFTMNYRDDSYVRRYIIPRTVKMIENDFQNVLQYCLHSALHSPEISFDLPSLHNPPPEMVQIEPYQFPQKRCNNFLNKALTGILMSAIIHPQDLSLINSFDFIKSEGEGSKIYSEKLIFPGNTNTEKHLINENFYHHETEQIILNCLQTSFSISPYSSMNIFIEEQVINLDERNGITTLPLDKEDPPSRYIDIHFFTDDFSNTLNSTLRNSLFSSLQLSCITAANSLLGLDYEEPDQEMSVITGDYDLTNIYDCNVFYFMNDPAHKMISDFHCTRILYEFSSYQNSRSVSLVDILQQEKFQFISLVYKFVSPLCHLKLYNFPIKRLQTYFSTINLNTSFILLSSVITNVNNSVRLYQKINLPPMKIDCNPCHKFDFPSTTEATLNLSENSANILYQIMTLEFQNYFVSEKKIVLQKSLQLFENDFINILQGRFIGTLYSTIDLYSSQSSTIDFPQFQPKEREQTNINQFPLSIPYRFPQKRYSNFIEDTLHSLFRTTLQNSQELSLFVTSYYISTDEDDEEHEFTISKRINKFLLENTEQIILESFQSSLISFDIYYCSKDLTEETIFFVMNSITSQFSRSLTSVFETSLFLNTSQIEDCLFYDINSIPIYVNDLIFEDFLDINTLFYSDFYASIKKETFLNLNNSIFNFQRKNNREDNLSLRYPYPSVNEAVVSLSDHSIVGFSFINNLIYHQTNEKKKILHHAIKYLLYEVDDIISSTFLKSVINSSINAATESYNLILYHPLPQKKLYEMPMIIYNQLDEIITESLLNSVNNDFFICLTGNFDQDFHEFDSTHKIHKTELDQQIFEHKFKRINRCLKEMIDENINHALNHHFPTFNLFIHDQSEPSD</sequence>
<dbReference type="RefSeq" id="XP_068346632.1">
    <property type="nucleotide sequence ID" value="XM_068513065.1"/>
</dbReference>
<protein>
    <submittedName>
        <fullName evidence="2">Uncharacterized protein</fullName>
    </submittedName>
</protein>
<comment type="caution">
    <text evidence="2">The sequence shown here is derived from an EMBL/GenBank/DDBJ whole genome shotgun (WGS) entry which is preliminary data.</text>
</comment>
<name>A0A1J4J5R6_9EUKA</name>
<dbReference type="GeneID" id="94847769"/>